<evidence type="ECO:0000256" key="1">
    <source>
        <dbReference type="SAM" id="MobiDB-lite"/>
    </source>
</evidence>
<reference evidence="2" key="5">
    <citation type="journal article" date="2002" name="Nature">
        <title>Analysis of the mouse transcriptome based on functional annotation of 60,770 full-length cDNAs.</title>
        <authorList>
            <consortium name="The FANTOM Consortium and the RIKEN Genome Exploration Research Group Phase I and II Team"/>
        </authorList>
    </citation>
    <scope>NUCLEOTIDE SEQUENCE</scope>
    <source>
        <strain evidence="2">C57BL/6J</strain>
        <tissue evidence="2">Lung</tissue>
    </source>
</reference>
<reference evidence="2" key="8">
    <citation type="journal article" date="2005" name="Science">
        <title>Antisense Transcription in the Mammalian Transcriptome.</title>
        <authorList>
            <consortium name="RIKEN Genome Exploration Research Group and Genome Science Group (Genome Network Project Core Group) and the FANTOM Consortium"/>
        </authorList>
    </citation>
    <scope>NUCLEOTIDE SEQUENCE</scope>
    <source>
        <strain evidence="2">C57BL/6J</strain>
        <tissue evidence="2">Lung</tissue>
    </source>
</reference>
<dbReference type="AlphaFoldDB" id="Q8C3U4"/>
<proteinExistence type="evidence at transcript level"/>
<dbReference type="EMBL" id="AK084896">
    <property type="protein sequence ID" value="BAC39306.1"/>
    <property type="molecule type" value="mRNA"/>
</dbReference>
<protein>
    <submittedName>
        <fullName evidence="2">Uncharacterized protein</fullName>
    </submittedName>
</protein>
<reference evidence="2" key="7">
    <citation type="journal article" date="2005" name="Science">
        <title>The Transcriptional Landscape of the Mammalian Genome.</title>
        <authorList>
            <consortium name="The FANTOM Consortium"/>
            <consortium name="Riken Genome Exploration Research Group and Genome Science Group (Genome Network Project Core Group)"/>
        </authorList>
    </citation>
    <scope>NUCLEOTIDE SEQUENCE</scope>
    <source>
        <strain evidence="2">C57BL/6J</strain>
        <tissue evidence="2">Lung</tissue>
    </source>
</reference>
<reference evidence="2" key="1">
    <citation type="journal article" date="1999" name="Methods Enzymol.">
        <title>High-efficiency full-length cDNA cloning.</title>
        <authorList>
            <person name="Carninci P."/>
            <person name="Hayashizaki Y."/>
        </authorList>
    </citation>
    <scope>NUCLEOTIDE SEQUENCE</scope>
    <source>
        <strain evidence="2">C57BL/6J</strain>
        <tissue evidence="2">Lung</tissue>
    </source>
</reference>
<evidence type="ECO:0000313" key="2">
    <source>
        <dbReference type="EMBL" id="BAC39306.1"/>
    </source>
</evidence>
<reference evidence="2" key="6">
    <citation type="submission" date="2002-04" db="EMBL/GenBank/DDBJ databases">
        <authorList>
            <person name="Adachi J."/>
            <person name="Aizawa K."/>
            <person name="Akimura T."/>
            <person name="Arakawa T."/>
            <person name="Bono H."/>
            <person name="Carninci P."/>
            <person name="Fukuda S."/>
            <person name="Furuno M."/>
            <person name="Hanagaki T."/>
            <person name="Hara A."/>
            <person name="Hashizume W."/>
            <person name="Hayashida K."/>
            <person name="Hayatsu N."/>
            <person name="Hiramoto K."/>
            <person name="Hiraoka T."/>
            <person name="Hirozane T."/>
            <person name="Hori F."/>
            <person name="Imotani K."/>
            <person name="Ishii Y."/>
            <person name="Itoh M."/>
            <person name="Kagawa I."/>
            <person name="Kasukawa T."/>
            <person name="Katoh H."/>
            <person name="Kawai J."/>
            <person name="Kojima Y."/>
            <person name="Kondo S."/>
            <person name="Konno H."/>
            <person name="Kouda M."/>
            <person name="Koya S."/>
            <person name="Kurihara C."/>
            <person name="Matsuyama T."/>
            <person name="Miyazaki A."/>
            <person name="Murata M."/>
            <person name="Nakamura M."/>
            <person name="Nishi K."/>
            <person name="Nomura K."/>
            <person name="Numazaki R."/>
            <person name="Ohno M."/>
            <person name="Ohsato N."/>
            <person name="Okazaki Y."/>
            <person name="Saito R."/>
            <person name="Saitoh H."/>
            <person name="Sakai C."/>
            <person name="Sakai K."/>
            <person name="Sakazume N."/>
            <person name="Sano H."/>
            <person name="Sasaki D."/>
            <person name="Shibata K."/>
            <person name="Shinagawa A."/>
            <person name="Shiraki T."/>
            <person name="Sogabe Y."/>
            <person name="Tagami M."/>
            <person name="Tagawa A."/>
            <person name="Takahashi F."/>
            <person name="Takaku-Akahira S."/>
            <person name="Takeda Y."/>
            <person name="Tanaka T."/>
            <person name="Tomaru A."/>
            <person name="Toya T."/>
            <person name="Yasunishi A."/>
            <person name="Muramatsu M."/>
            <person name="Hayashizaki Y."/>
        </authorList>
    </citation>
    <scope>NUCLEOTIDE SEQUENCE</scope>
    <source>
        <strain evidence="2">C57BL/6J</strain>
        <tissue evidence="2">Lung</tissue>
    </source>
</reference>
<feature type="region of interest" description="Disordered" evidence="1">
    <location>
        <begin position="102"/>
        <end position="126"/>
    </location>
</feature>
<feature type="non-terminal residue" evidence="2">
    <location>
        <position position="1"/>
    </location>
</feature>
<reference evidence="2" key="3">
    <citation type="journal article" date="2000" name="Genome Res.">
        <title>RIKEN integrated sequence analysis (RISA) system--384-format sequencing pipeline with 384 multicapillary sequencer.</title>
        <authorList>
            <person name="Shibata K."/>
            <person name="Itoh M."/>
            <person name="Aizawa K."/>
            <person name="Nagaoka S."/>
            <person name="Sasaki N."/>
            <person name="Carninci P."/>
            <person name="Konno H."/>
            <person name="Akiyama J."/>
            <person name="Nishi K."/>
            <person name="Kitsunai T."/>
            <person name="Tashiro H."/>
            <person name="Itoh M."/>
            <person name="Sumi N."/>
            <person name="Ishii Y."/>
            <person name="Nakamura S."/>
            <person name="Hazama M."/>
            <person name="Nishine T."/>
            <person name="Harada A."/>
            <person name="Yamamoto R."/>
            <person name="Matsumoto H."/>
            <person name="Sakaguchi S."/>
            <person name="Ikegami T."/>
            <person name="Kashiwagi K."/>
            <person name="Fujiwake S."/>
            <person name="Inoue K."/>
            <person name="Togawa Y."/>
            <person name="Izawa M."/>
            <person name="Ohara E."/>
            <person name="Watahiki M."/>
            <person name="Yoneda Y."/>
            <person name="Ishikawa T."/>
            <person name="Ozawa K."/>
            <person name="Tanaka T."/>
            <person name="Matsuura S."/>
            <person name="Kawai J."/>
            <person name="Okazaki Y."/>
            <person name="Muramatsu M."/>
            <person name="Inoue Y."/>
            <person name="Kira A."/>
            <person name="Hayashizaki Y."/>
        </authorList>
    </citation>
    <scope>NUCLEOTIDE SEQUENCE</scope>
    <source>
        <strain evidence="2">C57BL/6J</strain>
        <tissue evidence="2">Lung</tissue>
    </source>
</reference>
<reference evidence="2" key="2">
    <citation type="journal article" date="2000" name="Genome Res.">
        <title>Normalization and subtraction of cap-trapper-selected cDNAs to prepare full-length cDNA libraries for rapid discovery of new genes.</title>
        <authorList>
            <person name="Carninci P."/>
            <person name="Shibata Y."/>
            <person name="Hayatsu N."/>
            <person name="Sugahara Y."/>
            <person name="Shibata K."/>
            <person name="Itoh M."/>
            <person name="Konno H."/>
            <person name="Okazaki Y."/>
            <person name="Muramatsu M."/>
            <person name="Hayashizaki Y."/>
        </authorList>
    </citation>
    <scope>NUCLEOTIDE SEQUENCE</scope>
    <source>
        <strain evidence="2">C57BL/6J</strain>
        <tissue evidence="2">Lung</tissue>
    </source>
</reference>
<organism evidence="2">
    <name type="scientific">Mus musculus</name>
    <name type="common">Mouse</name>
    <dbReference type="NCBI Taxonomy" id="10090"/>
    <lineage>
        <taxon>Eukaryota</taxon>
        <taxon>Metazoa</taxon>
        <taxon>Chordata</taxon>
        <taxon>Craniata</taxon>
        <taxon>Vertebrata</taxon>
        <taxon>Euteleostomi</taxon>
        <taxon>Mammalia</taxon>
        <taxon>Eutheria</taxon>
        <taxon>Euarchontoglires</taxon>
        <taxon>Glires</taxon>
        <taxon>Rodentia</taxon>
        <taxon>Myomorpha</taxon>
        <taxon>Muroidea</taxon>
        <taxon>Muridae</taxon>
        <taxon>Murinae</taxon>
        <taxon>Mus</taxon>
        <taxon>Mus</taxon>
    </lineage>
</organism>
<feature type="region of interest" description="Disordered" evidence="1">
    <location>
        <begin position="50"/>
        <end position="75"/>
    </location>
</feature>
<reference evidence="2" key="4">
    <citation type="journal article" date="2001" name="Nature">
        <title>Functional annotation of a full-length mouse cDNA collection.</title>
        <authorList>
            <consortium name="The RIKEN Genome Exploration Research Group Phase II Team and the FANTOM Consortium"/>
        </authorList>
    </citation>
    <scope>NUCLEOTIDE SEQUENCE</scope>
    <source>
        <strain evidence="2">C57BL/6J</strain>
        <tissue evidence="2">Lung</tissue>
    </source>
</reference>
<name>Q8C3U4_MOUSE</name>
<accession>Q8C3U4</accession>
<sequence>LPRKRRPRAEGRLKCSCRTGKVRARAARATHSLGLGPGWLGRLWAGAAREGHAPSRKVGGAGSTEDQTSPGLRELPLWNGYSGQNRCAMCVLPVGGAAEAPCARRQGRWERSAPQGVISRWGGPGS</sequence>